<gene>
    <name evidence="5" type="ORF">PSIN1315_LOCUS12933</name>
    <name evidence="6" type="ORF">PSIN1315_LOCUS12934</name>
</gene>
<name>A0A7S3FJ11_9VIRI</name>
<dbReference type="InterPro" id="IPR045266">
    <property type="entry name" value="DOH_DOMON"/>
</dbReference>
<dbReference type="AlphaFoldDB" id="A0A7S3FJ11"/>
<proteinExistence type="predicted"/>
<dbReference type="EMBL" id="HBHY01020226">
    <property type="protein sequence ID" value="CAE0150776.1"/>
    <property type="molecule type" value="Transcribed_RNA"/>
</dbReference>
<evidence type="ECO:0000259" key="4">
    <source>
        <dbReference type="PROSITE" id="PS50836"/>
    </source>
</evidence>
<accession>A0A7S3FJ11</accession>
<reference evidence="5" key="1">
    <citation type="submission" date="2021-01" db="EMBL/GenBank/DDBJ databases">
        <authorList>
            <person name="Corre E."/>
            <person name="Pelletier E."/>
            <person name="Niang G."/>
            <person name="Scheremetjew M."/>
            <person name="Finn R."/>
            <person name="Kale V."/>
            <person name="Holt S."/>
            <person name="Cochrane G."/>
            <person name="Meng A."/>
            <person name="Brown T."/>
            <person name="Cohen L."/>
        </authorList>
    </citation>
    <scope>NUCLEOTIDE SEQUENCE</scope>
    <source>
        <strain evidence="5">RCC927</strain>
    </source>
</reference>
<feature type="region of interest" description="Disordered" evidence="1">
    <location>
        <begin position="210"/>
        <end position="303"/>
    </location>
</feature>
<feature type="chain" id="PRO_5035593636" description="DOMON domain-containing protein" evidence="3">
    <location>
        <begin position="23"/>
        <end position="369"/>
    </location>
</feature>
<evidence type="ECO:0000256" key="3">
    <source>
        <dbReference type="SAM" id="SignalP"/>
    </source>
</evidence>
<feature type="compositionally biased region" description="Basic and acidic residues" evidence="1">
    <location>
        <begin position="272"/>
        <end position="287"/>
    </location>
</feature>
<keyword evidence="2" id="KW-0812">Transmembrane</keyword>
<evidence type="ECO:0000256" key="2">
    <source>
        <dbReference type="SAM" id="Phobius"/>
    </source>
</evidence>
<organism evidence="5">
    <name type="scientific">Prasinoderma singulare</name>
    <dbReference type="NCBI Taxonomy" id="676789"/>
    <lineage>
        <taxon>Eukaryota</taxon>
        <taxon>Viridiplantae</taxon>
        <taxon>Prasinodermophyta</taxon>
        <taxon>Prasinodermophyceae</taxon>
        <taxon>Prasinodermales</taxon>
        <taxon>Prasinodermaceae</taxon>
        <taxon>Prasinoderma</taxon>
    </lineage>
</organism>
<dbReference type="CDD" id="cd09631">
    <property type="entry name" value="DOMON_DOH"/>
    <property type="match status" value="1"/>
</dbReference>
<feature type="transmembrane region" description="Helical" evidence="2">
    <location>
        <begin position="306"/>
        <end position="327"/>
    </location>
</feature>
<dbReference type="PROSITE" id="PS50836">
    <property type="entry name" value="DOMON"/>
    <property type="match status" value="1"/>
</dbReference>
<keyword evidence="3" id="KW-0732">Signal</keyword>
<dbReference type="EMBL" id="HBHY01020227">
    <property type="protein sequence ID" value="CAE0150777.1"/>
    <property type="molecule type" value="Transcribed_RNA"/>
</dbReference>
<keyword evidence="2" id="KW-1133">Transmembrane helix</keyword>
<evidence type="ECO:0000313" key="5">
    <source>
        <dbReference type="EMBL" id="CAE0150776.1"/>
    </source>
</evidence>
<evidence type="ECO:0000256" key="1">
    <source>
        <dbReference type="SAM" id="MobiDB-lite"/>
    </source>
</evidence>
<evidence type="ECO:0000313" key="6">
    <source>
        <dbReference type="EMBL" id="CAE0150777.1"/>
    </source>
</evidence>
<feature type="signal peptide" evidence="3">
    <location>
        <begin position="1"/>
        <end position="22"/>
    </location>
</feature>
<sequence>MRRHGLLLAAACVLAFVRDTRAAAPLTAERVDALAAGKKVLWKGHAWAAWERNTTAGEITIVLVAKSAGWISLGWHHDALTDEMHGVDLFMAHAGSAGHFGDFGDFFSVRNRVPVRDSTCSSGSEDYLATYVSFDAASGLTTAAFTRTMAAPDQFDLPLGVEDEWTRLIVAYEPGASGDFTVIHSHQTRQDHVWANFYTGEVCPVETYHECRPDRSPPGQEGTPLPRTRPIPKFECVAWSESGGGEGGDAAAAPPPPPPAPAASGDAGGGAGDDHGDSKSGGGDEHTSGGASKEGNDSKSGGGSGAVTGAIVVVVLGLAAVGGYAAYKWHRRRRYMRMTRAFMLSSDSAFAGEEVLGGEEPISTRLPEL</sequence>
<keyword evidence="2" id="KW-0472">Membrane</keyword>
<feature type="domain" description="DOMON" evidence="4">
    <location>
        <begin position="44"/>
        <end position="175"/>
    </location>
</feature>
<protein>
    <recommendedName>
        <fullName evidence="4">DOMON domain-containing protein</fullName>
    </recommendedName>
</protein>
<dbReference type="InterPro" id="IPR005018">
    <property type="entry name" value="DOMON_domain"/>
</dbReference>